<accession>A0A1B9IMM7</accession>
<evidence type="ECO:0000256" key="2">
    <source>
        <dbReference type="SAM" id="Phobius"/>
    </source>
</evidence>
<dbReference type="EMBL" id="KI669464">
    <property type="protein sequence ID" value="OCF56777.1"/>
    <property type="molecule type" value="Genomic_DNA"/>
</dbReference>
<evidence type="ECO:0000313" key="4">
    <source>
        <dbReference type="Proteomes" id="UP000092583"/>
    </source>
</evidence>
<keyword evidence="2" id="KW-0472">Membrane</keyword>
<sequence>MLSQILARSIMHRPGQNKHSKFRKEARKEVRILTANPGNRKPDDGKVNDRDVIRNPERRNRKFRMDIRITWIRMDSRNVHVWECAELRSRARQMEFVVNCDLAIVISLQVANLFVWLVKDEGVDIKAGG</sequence>
<feature type="transmembrane region" description="Helical" evidence="2">
    <location>
        <begin position="96"/>
        <end position="118"/>
    </location>
</feature>
<reference evidence="3 4" key="1">
    <citation type="submission" date="2013-07" db="EMBL/GenBank/DDBJ databases">
        <title>The Genome Sequence of Kwoniella mangroviensis CBS10435.</title>
        <authorList>
            <consortium name="The Broad Institute Genome Sequencing Platform"/>
            <person name="Cuomo C."/>
            <person name="Litvintseva A."/>
            <person name="Chen Y."/>
            <person name="Heitman J."/>
            <person name="Sun S."/>
            <person name="Springer D."/>
            <person name="Dromer F."/>
            <person name="Young S.K."/>
            <person name="Zeng Q."/>
            <person name="Gargeya S."/>
            <person name="Fitzgerald M."/>
            <person name="Abouelleil A."/>
            <person name="Alvarado L."/>
            <person name="Berlin A.M."/>
            <person name="Chapman S.B."/>
            <person name="Dewar J."/>
            <person name="Goldberg J."/>
            <person name="Griggs A."/>
            <person name="Gujja S."/>
            <person name="Hansen M."/>
            <person name="Howarth C."/>
            <person name="Imamovic A."/>
            <person name="Larimer J."/>
            <person name="McCowan C."/>
            <person name="Murphy C."/>
            <person name="Pearson M."/>
            <person name="Priest M."/>
            <person name="Roberts A."/>
            <person name="Saif S."/>
            <person name="Shea T."/>
            <person name="Sykes S."/>
            <person name="Wortman J."/>
            <person name="Nusbaum C."/>
            <person name="Birren B."/>
        </authorList>
    </citation>
    <scope>NUCLEOTIDE SEQUENCE [LARGE SCALE GENOMIC DNA]</scope>
    <source>
        <strain evidence="3 4">CBS 10435</strain>
    </source>
</reference>
<evidence type="ECO:0000313" key="3">
    <source>
        <dbReference type="EMBL" id="OCF56777.1"/>
    </source>
</evidence>
<keyword evidence="4" id="KW-1185">Reference proteome</keyword>
<dbReference type="AlphaFoldDB" id="A0A1B9IMM7"/>
<protein>
    <submittedName>
        <fullName evidence="3">Uncharacterized protein</fullName>
    </submittedName>
</protein>
<name>A0A1B9IMM7_9TREE</name>
<keyword evidence="2" id="KW-0812">Transmembrane</keyword>
<gene>
    <name evidence="3" type="ORF">L486_05632</name>
</gene>
<evidence type="ECO:0000256" key="1">
    <source>
        <dbReference type="SAM" id="MobiDB-lite"/>
    </source>
</evidence>
<dbReference type="Proteomes" id="UP000092583">
    <property type="component" value="Unassembled WGS sequence"/>
</dbReference>
<feature type="region of interest" description="Disordered" evidence="1">
    <location>
        <begin position="32"/>
        <end position="53"/>
    </location>
</feature>
<keyword evidence="2" id="KW-1133">Transmembrane helix</keyword>
<reference evidence="4" key="2">
    <citation type="submission" date="2013-12" db="EMBL/GenBank/DDBJ databases">
        <title>Evolution of pathogenesis and genome organization in the Tremellales.</title>
        <authorList>
            <person name="Cuomo C."/>
            <person name="Litvintseva A."/>
            <person name="Heitman J."/>
            <person name="Chen Y."/>
            <person name="Sun S."/>
            <person name="Springer D."/>
            <person name="Dromer F."/>
            <person name="Young S."/>
            <person name="Zeng Q."/>
            <person name="Chapman S."/>
            <person name="Gujja S."/>
            <person name="Saif S."/>
            <person name="Birren B."/>
        </authorList>
    </citation>
    <scope>NUCLEOTIDE SEQUENCE [LARGE SCALE GENOMIC DNA]</scope>
    <source>
        <strain evidence="4">CBS 10435</strain>
    </source>
</reference>
<proteinExistence type="predicted"/>
<organism evidence="3 4">
    <name type="scientific">Kwoniella mangroviensis CBS 10435</name>
    <dbReference type="NCBI Taxonomy" id="1331196"/>
    <lineage>
        <taxon>Eukaryota</taxon>
        <taxon>Fungi</taxon>
        <taxon>Dikarya</taxon>
        <taxon>Basidiomycota</taxon>
        <taxon>Agaricomycotina</taxon>
        <taxon>Tremellomycetes</taxon>
        <taxon>Tremellales</taxon>
        <taxon>Cryptococcaceae</taxon>
        <taxon>Kwoniella</taxon>
    </lineage>
</organism>
<feature type="compositionally biased region" description="Basic and acidic residues" evidence="1">
    <location>
        <begin position="40"/>
        <end position="53"/>
    </location>
</feature>